<evidence type="ECO:0000313" key="2">
    <source>
        <dbReference type="Proteomes" id="UP000430222"/>
    </source>
</evidence>
<comment type="caution">
    <text evidence="1">The sequence shown here is derived from an EMBL/GenBank/DDBJ whole genome shotgun (WGS) entry which is preliminary data.</text>
</comment>
<dbReference type="RefSeq" id="WP_154620594.1">
    <property type="nucleotide sequence ID" value="NZ_VUNL01000006.1"/>
</dbReference>
<reference evidence="1 2" key="1">
    <citation type="submission" date="2019-08" db="EMBL/GenBank/DDBJ databases">
        <title>In-depth cultivation of the pig gut microbiome towards novel bacterial diversity and tailored functional studies.</title>
        <authorList>
            <person name="Wylensek D."/>
            <person name="Hitch T.C.A."/>
            <person name="Clavel T."/>
        </authorList>
    </citation>
    <scope>NUCLEOTIDE SEQUENCE [LARGE SCALE GENOMIC DNA]</scope>
    <source>
        <strain evidence="2">WCA-380-WT-3B3</strain>
    </source>
</reference>
<proteinExistence type="predicted"/>
<name>A0A6I2UYT6_9FIRM</name>
<dbReference type="EMBL" id="VUNL01000006">
    <property type="protein sequence ID" value="MSV24831.1"/>
    <property type="molecule type" value="Genomic_DNA"/>
</dbReference>
<protein>
    <submittedName>
        <fullName evidence="1">Efflux RND transporter periplasmic adaptor subunit</fullName>
    </submittedName>
</protein>
<dbReference type="Proteomes" id="UP000430222">
    <property type="component" value="Unassembled WGS sequence"/>
</dbReference>
<sequence length="211" mass="23588">MRNHKVRYGMATLLAAVLALLAWRMLGATEEETSALQPLAVSIETVKLVEKPATLPLSGTVEGLTSSIVSSRFSGQVTQVLVEDGQAQLARLTQAYRLCQAAHAGGNALRGGARHLDAFDACRGADDLCVHSWHAVERAHPGIRIWKTFTPYFEKRNIHFYVNRLGFQIDEFFHEGHCLSAVAGDEHNEGLDEMFHFIQYMRVEEKRKENP</sequence>
<keyword evidence="2" id="KW-1185">Reference proteome</keyword>
<accession>A0A6I2UYT6</accession>
<gene>
    <name evidence="1" type="ORF">FYJ78_06465</name>
</gene>
<evidence type="ECO:0000313" key="1">
    <source>
        <dbReference type="EMBL" id="MSV24831.1"/>
    </source>
</evidence>
<organism evidence="1 2">
    <name type="scientific">Selenomonas montiformis</name>
    <dbReference type="NCBI Taxonomy" id="2652285"/>
    <lineage>
        <taxon>Bacteria</taxon>
        <taxon>Bacillati</taxon>
        <taxon>Bacillota</taxon>
        <taxon>Negativicutes</taxon>
        <taxon>Selenomonadales</taxon>
        <taxon>Selenomonadaceae</taxon>
        <taxon>Selenomonas</taxon>
    </lineage>
</organism>
<dbReference type="AlphaFoldDB" id="A0A6I2UYT6"/>